<feature type="compositionally biased region" description="Polar residues" evidence="1">
    <location>
        <begin position="116"/>
        <end position="132"/>
    </location>
</feature>
<feature type="compositionally biased region" description="Polar residues" evidence="1">
    <location>
        <begin position="154"/>
        <end position="168"/>
    </location>
</feature>
<evidence type="ECO:0000313" key="3">
    <source>
        <dbReference type="EMBL" id="RPA78648.1"/>
    </source>
</evidence>
<organism evidence="3 4">
    <name type="scientific">Ascobolus immersus RN42</name>
    <dbReference type="NCBI Taxonomy" id="1160509"/>
    <lineage>
        <taxon>Eukaryota</taxon>
        <taxon>Fungi</taxon>
        <taxon>Dikarya</taxon>
        <taxon>Ascomycota</taxon>
        <taxon>Pezizomycotina</taxon>
        <taxon>Pezizomycetes</taxon>
        <taxon>Pezizales</taxon>
        <taxon>Ascobolaceae</taxon>
        <taxon>Ascobolus</taxon>
    </lineage>
</organism>
<evidence type="ECO:0000256" key="2">
    <source>
        <dbReference type="SAM" id="SignalP"/>
    </source>
</evidence>
<dbReference type="Proteomes" id="UP000275078">
    <property type="component" value="Unassembled WGS sequence"/>
</dbReference>
<evidence type="ECO:0000313" key="4">
    <source>
        <dbReference type="Proteomes" id="UP000275078"/>
    </source>
</evidence>
<proteinExistence type="predicted"/>
<evidence type="ECO:0000256" key="1">
    <source>
        <dbReference type="SAM" id="MobiDB-lite"/>
    </source>
</evidence>
<sequence length="182" mass="20683">MAWTSIFSFCWLLGVQLILLRRTLAKKIYCVYARWKSGDSSLSFVKNHLSKNDLASLYHILDSTSRNPPQLDSLRLGRFVSYTEDEFEQALIRHRQLQPNVYSTIRAQKAFEQELEATTSTAGPDSIPQTGLSRIPRSPPSSNRAGRREEESPSRASTSPLSTAVTQSTDEEVERLRLQEKH</sequence>
<gene>
    <name evidence="3" type="ORF">BJ508DRAFT_309136</name>
</gene>
<reference evidence="3 4" key="1">
    <citation type="journal article" date="2018" name="Nat. Ecol. Evol.">
        <title>Pezizomycetes genomes reveal the molecular basis of ectomycorrhizal truffle lifestyle.</title>
        <authorList>
            <person name="Murat C."/>
            <person name="Payen T."/>
            <person name="Noel B."/>
            <person name="Kuo A."/>
            <person name="Morin E."/>
            <person name="Chen J."/>
            <person name="Kohler A."/>
            <person name="Krizsan K."/>
            <person name="Balestrini R."/>
            <person name="Da Silva C."/>
            <person name="Montanini B."/>
            <person name="Hainaut M."/>
            <person name="Levati E."/>
            <person name="Barry K.W."/>
            <person name="Belfiori B."/>
            <person name="Cichocki N."/>
            <person name="Clum A."/>
            <person name="Dockter R.B."/>
            <person name="Fauchery L."/>
            <person name="Guy J."/>
            <person name="Iotti M."/>
            <person name="Le Tacon F."/>
            <person name="Lindquist E.A."/>
            <person name="Lipzen A."/>
            <person name="Malagnac F."/>
            <person name="Mello A."/>
            <person name="Molinier V."/>
            <person name="Miyauchi S."/>
            <person name="Poulain J."/>
            <person name="Riccioni C."/>
            <person name="Rubini A."/>
            <person name="Sitrit Y."/>
            <person name="Splivallo R."/>
            <person name="Traeger S."/>
            <person name="Wang M."/>
            <person name="Zifcakova L."/>
            <person name="Wipf D."/>
            <person name="Zambonelli A."/>
            <person name="Paolocci F."/>
            <person name="Nowrousian M."/>
            <person name="Ottonello S."/>
            <person name="Baldrian P."/>
            <person name="Spatafora J.W."/>
            <person name="Henrissat B."/>
            <person name="Nagy L.G."/>
            <person name="Aury J.M."/>
            <person name="Wincker P."/>
            <person name="Grigoriev I.V."/>
            <person name="Bonfante P."/>
            <person name="Martin F.M."/>
        </authorList>
    </citation>
    <scope>NUCLEOTIDE SEQUENCE [LARGE SCALE GENOMIC DNA]</scope>
    <source>
        <strain evidence="3 4">RN42</strain>
    </source>
</reference>
<feature type="region of interest" description="Disordered" evidence="1">
    <location>
        <begin position="116"/>
        <end position="182"/>
    </location>
</feature>
<name>A0A3N4I1U1_ASCIM</name>
<protein>
    <submittedName>
        <fullName evidence="3">Uncharacterized protein</fullName>
    </submittedName>
</protein>
<keyword evidence="4" id="KW-1185">Reference proteome</keyword>
<feature type="signal peptide" evidence="2">
    <location>
        <begin position="1"/>
        <end position="25"/>
    </location>
</feature>
<keyword evidence="2" id="KW-0732">Signal</keyword>
<accession>A0A3N4I1U1</accession>
<feature type="compositionally biased region" description="Low complexity" evidence="1">
    <location>
        <begin position="133"/>
        <end position="144"/>
    </location>
</feature>
<feature type="chain" id="PRO_5018172390" evidence="2">
    <location>
        <begin position="26"/>
        <end position="182"/>
    </location>
</feature>
<dbReference type="AlphaFoldDB" id="A0A3N4I1U1"/>
<dbReference type="EMBL" id="ML119709">
    <property type="protein sequence ID" value="RPA78648.1"/>
    <property type="molecule type" value="Genomic_DNA"/>
</dbReference>